<keyword evidence="2" id="KW-1185">Reference proteome</keyword>
<evidence type="ECO:0000313" key="2">
    <source>
        <dbReference type="Proteomes" id="UP001060085"/>
    </source>
</evidence>
<gene>
    <name evidence="1" type="ORF">M9H77_20773</name>
</gene>
<organism evidence="1 2">
    <name type="scientific">Catharanthus roseus</name>
    <name type="common">Madagascar periwinkle</name>
    <name type="synonym">Vinca rosea</name>
    <dbReference type="NCBI Taxonomy" id="4058"/>
    <lineage>
        <taxon>Eukaryota</taxon>
        <taxon>Viridiplantae</taxon>
        <taxon>Streptophyta</taxon>
        <taxon>Embryophyta</taxon>
        <taxon>Tracheophyta</taxon>
        <taxon>Spermatophyta</taxon>
        <taxon>Magnoliopsida</taxon>
        <taxon>eudicotyledons</taxon>
        <taxon>Gunneridae</taxon>
        <taxon>Pentapetalae</taxon>
        <taxon>asterids</taxon>
        <taxon>lamiids</taxon>
        <taxon>Gentianales</taxon>
        <taxon>Apocynaceae</taxon>
        <taxon>Rauvolfioideae</taxon>
        <taxon>Vinceae</taxon>
        <taxon>Catharanthinae</taxon>
        <taxon>Catharanthus</taxon>
    </lineage>
</organism>
<dbReference type="Proteomes" id="UP001060085">
    <property type="component" value="Linkage Group LG05"/>
</dbReference>
<comment type="caution">
    <text evidence="1">The sequence shown here is derived from an EMBL/GenBank/DDBJ whole genome shotgun (WGS) entry which is preliminary data.</text>
</comment>
<protein>
    <submittedName>
        <fullName evidence="1">Uncharacterized protein</fullName>
    </submittedName>
</protein>
<dbReference type="EMBL" id="CM044705">
    <property type="protein sequence ID" value="KAI5661450.1"/>
    <property type="molecule type" value="Genomic_DNA"/>
</dbReference>
<evidence type="ECO:0000313" key="1">
    <source>
        <dbReference type="EMBL" id="KAI5661450.1"/>
    </source>
</evidence>
<name>A0ACC0AKP2_CATRO</name>
<proteinExistence type="predicted"/>
<accession>A0ACC0AKP2</accession>
<reference evidence="2" key="1">
    <citation type="journal article" date="2023" name="Nat. Plants">
        <title>Single-cell RNA sequencing provides a high-resolution roadmap for understanding the multicellular compartmentation of specialized metabolism.</title>
        <authorList>
            <person name="Sun S."/>
            <person name="Shen X."/>
            <person name="Li Y."/>
            <person name="Li Y."/>
            <person name="Wang S."/>
            <person name="Li R."/>
            <person name="Zhang H."/>
            <person name="Shen G."/>
            <person name="Guo B."/>
            <person name="Wei J."/>
            <person name="Xu J."/>
            <person name="St-Pierre B."/>
            <person name="Chen S."/>
            <person name="Sun C."/>
        </authorList>
    </citation>
    <scope>NUCLEOTIDE SEQUENCE [LARGE SCALE GENOMIC DNA]</scope>
</reference>
<sequence>MARISSNRKLLKISAVEIFSAQLLVFFYTAGIFSAQLEFCCCCLLLSAASFAGISAAVSSCFVLLFASATAAIVFRSLNSSVSLFFFFFFYVSFSLDSPFLPFSAASLALYI</sequence>